<proteinExistence type="predicted"/>
<dbReference type="RefSeq" id="WP_184541164.1">
    <property type="nucleotide sequence ID" value="NZ_JACHMP010000001.1"/>
</dbReference>
<dbReference type="EMBL" id="JACHMP010000001">
    <property type="protein sequence ID" value="MBB5821624.1"/>
    <property type="molecule type" value="Genomic_DNA"/>
</dbReference>
<comment type="caution">
    <text evidence="2">The sequence shown here is derived from an EMBL/GenBank/DDBJ whole genome shotgun (WGS) entry which is preliminary data.</text>
</comment>
<keyword evidence="1" id="KW-0732">Signal</keyword>
<accession>A0A7W9MIN1</accession>
<feature type="signal peptide" evidence="1">
    <location>
        <begin position="1"/>
        <end position="24"/>
    </location>
</feature>
<reference evidence="2 3" key="1">
    <citation type="submission" date="2020-08" db="EMBL/GenBank/DDBJ databases">
        <title>Sequencing the genomes of 1000 actinobacteria strains.</title>
        <authorList>
            <person name="Klenk H.-P."/>
        </authorList>
    </citation>
    <scope>NUCLEOTIDE SEQUENCE [LARGE SCALE GENOMIC DNA]</scope>
    <source>
        <strain evidence="2 3">DSM 46887</strain>
    </source>
</reference>
<keyword evidence="3" id="KW-1185">Reference proteome</keyword>
<organism evidence="2 3">
    <name type="scientific">Streptosporangium becharense</name>
    <dbReference type="NCBI Taxonomy" id="1816182"/>
    <lineage>
        <taxon>Bacteria</taxon>
        <taxon>Bacillati</taxon>
        <taxon>Actinomycetota</taxon>
        <taxon>Actinomycetes</taxon>
        <taxon>Streptosporangiales</taxon>
        <taxon>Streptosporangiaceae</taxon>
        <taxon>Streptosporangium</taxon>
    </lineage>
</organism>
<dbReference type="Proteomes" id="UP000540685">
    <property type="component" value="Unassembled WGS sequence"/>
</dbReference>
<name>A0A7W9MIN1_9ACTN</name>
<sequence length="353" mass="36416">MSRLLFVAMMLLAGLASVAPGAQAAVPDKWGFAVVDVTSGVPDPNHQAGSWAPGFTVSVSPGVAGQTFVRFPQIATAGGVVHVTAISQNAHWCQAQKWGPSGTDLMVAVQCYRYGGAPVFTPYSVLFETSSGTLPAPKAFGYVHYNGAAVVTQFNSAGAANVVAGGGGVWTVTLPGLGSTGPAGNLQVTAVDPNQPARCKVGGWSSAPGGQTVQVRCHNATSAPLNTGWTLTYQRERSVIGAALPPNNFAYTFDNSPANPGPYAPLPAPLNYNSLGGVNTVQTAGTGQRLIVFPAVGVLQDHVQVTAYGTGPEFCNLGALWNTSGNAIVRNVICYNATTRVDRTSLVSYTSAF</sequence>
<dbReference type="AlphaFoldDB" id="A0A7W9MIN1"/>
<evidence type="ECO:0000313" key="3">
    <source>
        <dbReference type="Proteomes" id="UP000540685"/>
    </source>
</evidence>
<protein>
    <submittedName>
        <fullName evidence="2">Uncharacterized protein</fullName>
    </submittedName>
</protein>
<evidence type="ECO:0000313" key="2">
    <source>
        <dbReference type="EMBL" id="MBB5821624.1"/>
    </source>
</evidence>
<feature type="chain" id="PRO_5030617746" evidence="1">
    <location>
        <begin position="25"/>
        <end position="353"/>
    </location>
</feature>
<gene>
    <name evidence="2" type="ORF">F4562_004686</name>
</gene>
<evidence type="ECO:0000256" key="1">
    <source>
        <dbReference type="SAM" id="SignalP"/>
    </source>
</evidence>